<organism evidence="1 2">
    <name type="scientific">Azospirillum formosense</name>
    <dbReference type="NCBI Taxonomy" id="861533"/>
    <lineage>
        <taxon>Bacteria</taxon>
        <taxon>Pseudomonadati</taxon>
        <taxon>Pseudomonadota</taxon>
        <taxon>Alphaproteobacteria</taxon>
        <taxon>Rhodospirillales</taxon>
        <taxon>Azospirillaceae</taxon>
        <taxon>Azospirillum</taxon>
    </lineage>
</organism>
<evidence type="ECO:0000313" key="2">
    <source>
        <dbReference type="Proteomes" id="UP000639419"/>
    </source>
</evidence>
<evidence type="ECO:0000313" key="1">
    <source>
        <dbReference type="EMBL" id="NUB20363.1"/>
    </source>
</evidence>
<evidence type="ECO:0008006" key="3">
    <source>
        <dbReference type="Google" id="ProtNLM"/>
    </source>
</evidence>
<dbReference type="Proteomes" id="UP000639419">
    <property type="component" value="Unassembled WGS sequence"/>
</dbReference>
<dbReference type="RefSeq" id="WP_174439403.1">
    <property type="nucleotide sequence ID" value="NZ_BAABCC010000034.1"/>
</dbReference>
<proteinExistence type="predicted"/>
<sequence length="68" mass="7766">MDREAEILSKLDQIIATQRIDGERQHAMEGDLRELKGQMSIMLTWLQSMDQRFSALMAPVNPPRKPAA</sequence>
<reference evidence="1 2" key="1">
    <citation type="submission" date="2019-10" db="EMBL/GenBank/DDBJ databases">
        <title>Genome sequence of Azospirillum formosense CC-Nfb-7.</title>
        <authorList>
            <person name="Ambrosini A."/>
            <person name="Sant'Anna F.H."/>
            <person name="Cassan F.D."/>
            <person name="Souza E.M."/>
            <person name="Passaglia L.M.P."/>
        </authorList>
    </citation>
    <scope>NUCLEOTIDE SEQUENCE [LARGE SCALE GENOMIC DNA]</scope>
    <source>
        <strain evidence="1 2">CC-NFb-7</strain>
    </source>
</reference>
<name>A0ABX2KUM7_9PROT</name>
<accession>A0ABX2KUM7</accession>
<keyword evidence="2" id="KW-1185">Reference proteome</keyword>
<protein>
    <recommendedName>
        <fullName evidence="3">SlyX protein</fullName>
    </recommendedName>
</protein>
<comment type="caution">
    <text evidence="1">The sequence shown here is derived from an EMBL/GenBank/DDBJ whole genome shotgun (WGS) entry which is preliminary data.</text>
</comment>
<gene>
    <name evidence="1" type="ORF">GBZ26_14250</name>
</gene>
<dbReference type="EMBL" id="WHOR01000095">
    <property type="protein sequence ID" value="NUB20363.1"/>
    <property type="molecule type" value="Genomic_DNA"/>
</dbReference>